<evidence type="ECO:0000313" key="1">
    <source>
        <dbReference type="EMBL" id="KAI9897234.1"/>
    </source>
</evidence>
<gene>
    <name evidence="1" type="ORF">N3K66_008256</name>
</gene>
<accession>A0ACC0UUN9</accession>
<sequence>MLRQSLFRATVRRVPTTTPTLSTLTVRHQSNAPASILDKSLWQSIVPKPLRKENRQKLAKRSKEWNPATFYIVMFLLIGSMSIQMIALRNSFTRHMRQSNIKIARLREVVDKIQKGETVDVEKMLGTGEPQKEAEWEEVLKQIERDDKSQKTPKRGRKKRQSEPEAEDTAKVEENPQPESTTQTTAKPANFGSFF</sequence>
<evidence type="ECO:0000313" key="2">
    <source>
        <dbReference type="Proteomes" id="UP001163324"/>
    </source>
</evidence>
<proteinExistence type="predicted"/>
<comment type="caution">
    <text evidence="1">The sequence shown here is derived from an EMBL/GenBank/DDBJ whole genome shotgun (WGS) entry which is preliminary data.</text>
</comment>
<reference evidence="1" key="1">
    <citation type="submission" date="2022-10" db="EMBL/GenBank/DDBJ databases">
        <title>Complete Genome of Trichothecium roseum strain YXFP-22015, a Plant Pathogen Isolated from Citrus.</title>
        <authorList>
            <person name="Wang Y."/>
            <person name="Zhu L."/>
        </authorList>
    </citation>
    <scope>NUCLEOTIDE SEQUENCE</scope>
    <source>
        <strain evidence="1">YXFP-22015</strain>
    </source>
</reference>
<dbReference type="EMBL" id="CM047947">
    <property type="protein sequence ID" value="KAI9897234.1"/>
    <property type="molecule type" value="Genomic_DNA"/>
</dbReference>
<keyword evidence="2" id="KW-1185">Reference proteome</keyword>
<protein>
    <submittedName>
        <fullName evidence="1">Uncharacterized protein</fullName>
    </submittedName>
</protein>
<dbReference type="Proteomes" id="UP001163324">
    <property type="component" value="Chromosome 8"/>
</dbReference>
<organism evidence="1 2">
    <name type="scientific">Trichothecium roseum</name>
    <dbReference type="NCBI Taxonomy" id="47278"/>
    <lineage>
        <taxon>Eukaryota</taxon>
        <taxon>Fungi</taxon>
        <taxon>Dikarya</taxon>
        <taxon>Ascomycota</taxon>
        <taxon>Pezizomycotina</taxon>
        <taxon>Sordariomycetes</taxon>
        <taxon>Hypocreomycetidae</taxon>
        <taxon>Hypocreales</taxon>
        <taxon>Hypocreales incertae sedis</taxon>
        <taxon>Trichothecium</taxon>
    </lineage>
</organism>
<name>A0ACC0UUN9_9HYPO</name>